<feature type="domain" description="EGF-like" evidence="3">
    <location>
        <begin position="180"/>
        <end position="229"/>
    </location>
</feature>
<dbReference type="AlphaFoldDB" id="E2RU54"/>
<evidence type="ECO:0000256" key="2">
    <source>
        <dbReference type="SAM" id="SignalP"/>
    </source>
</evidence>
<evidence type="ECO:0000256" key="1">
    <source>
        <dbReference type="SAM" id="Phobius"/>
    </source>
</evidence>
<name>E2RU54_GIAIC</name>
<feature type="domain" description="EGF-like" evidence="3">
    <location>
        <begin position="362"/>
        <end position="401"/>
    </location>
</feature>
<dbReference type="InterPro" id="IPR006212">
    <property type="entry name" value="Furin_repeat"/>
</dbReference>
<dbReference type="SUPFAM" id="SSF57184">
    <property type="entry name" value="Growth factor receptor domain"/>
    <property type="match status" value="4"/>
</dbReference>
<keyword evidence="1" id="KW-1133">Transmembrane helix</keyword>
<dbReference type="OMA" id="CASCQPS"/>
<feature type="transmembrane region" description="Helical" evidence="1">
    <location>
        <begin position="567"/>
        <end position="591"/>
    </location>
</feature>
<dbReference type="InterPro" id="IPR000742">
    <property type="entry name" value="EGF"/>
</dbReference>
<feature type="domain" description="EGF-like" evidence="3">
    <location>
        <begin position="16"/>
        <end position="53"/>
    </location>
</feature>
<evidence type="ECO:0000313" key="6">
    <source>
        <dbReference type="Proteomes" id="UP000001548"/>
    </source>
</evidence>
<dbReference type="InterPro" id="IPR009030">
    <property type="entry name" value="Growth_fac_rcpt_cys_sf"/>
</dbReference>
<evidence type="ECO:0000313" key="4">
    <source>
        <dbReference type="EMBL" id="KAE8301459.1"/>
    </source>
</evidence>
<dbReference type="RefSeq" id="XP_001706567.1">
    <property type="nucleotide sequence ID" value="XM_001706515.1"/>
</dbReference>
<dbReference type="EMBL" id="AACB03000005">
    <property type="protein sequence ID" value="KAE8301459.1"/>
    <property type="molecule type" value="Genomic_DNA"/>
</dbReference>
<keyword evidence="6" id="KW-1185">Reference proteome</keyword>
<keyword evidence="1" id="KW-0812">Transmembrane</keyword>
<dbReference type="HOGENOM" id="CLU_022643_2_0_1"/>
<dbReference type="KEGG" id="gla:GL50803_00d112208"/>
<feature type="signal peptide" evidence="2">
    <location>
        <begin position="1"/>
        <end position="17"/>
    </location>
</feature>
<gene>
    <name evidence="5" type="ORF">GL50803_00112208</name>
    <name evidence="4" type="ORF">GL50803_00d112208</name>
</gene>
<evidence type="ECO:0000259" key="3">
    <source>
        <dbReference type="SMART" id="SM00181"/>
    </source>
</evidence>
<dbReference type="InterPro" id="IPR005127">
    <property type="entry name" value="Giardia_VSP"/>
</dbReference>
<dbReference type="VEuPathDB" id="GiardiaDB:GL50803_112208"/>
<dbReference type="GeneID" id="5699456"/>
<dbReference type="CDD" id="cd00064">
    <property type="entry name" value="FU"/>
    <property type="match status" value="1"/>
</dbReference>
<proteinExistence type="predicted"/>
<feature type="domain" description="EGF-like" evidence="3">
    <location>
        <begin position="322"/>
        <end position="360"/>
    </location>
</feature>
<comment type="caution">
    <text evidence="4">The sequence shown here is derived from an EMBL/GenBank/DDBJ whole genome shotgun (WGS) entry which is preliminary data.</text>
</comment>
<dbReference type="Pfam" id="PF03302">
    <property type="entry name" value="VSP"/>
    <property type="match status" value="3"/>
</dbReference>
<sequence length="596" mass="60519">MLLIAFYLILSTFAVDCKNSGNSCEAGQCDTIGDTEICMQCNQGKVPINGICTAHSEEAVTNAGCKKNGGTNIEESDKVCGQCGNGYFLHKGGCYKIGEAPGNLICADEASNPGARTAGVCGACKDGYYKNSDAVATADSCIACEDANCATCGGAGENKCTKCIDGYFVGATGNEGGCIKCDATTGPNSYKGVAGCAKCEKPKNAGPAKCIECAADYLKTEADEQTSCVSEAVCREGKTHFPTTDSAGGNKKVCVSCGTTNNGGIENCGECTSKESAARAGTEITCTKCSSNNLSPLGDACLTDCPAGTYAVSGDSGSVCKPCHNTCAGCQTDDRETSCTACYPGYSLLYESNGATGRCVKECTGAFITNCADGQCTANVGGAKYCTQCKDGYAPIDGICTAVAAAGRDVSVCTATGGKCTACTGNYALLSGGCYNTQTLPGKSVCKAVANSNDGKCKTCANGQAPDPATNFCPLCDSTCAECSTKNDADACTKCFPGYYKTGNKCIKCTESSNNGKKIDGIPDCLSCEAPINTGPVICYVKTDGTSDDNSGNGGDSTNKSGLSTGAIAGISVAAFVVVAGLVGFLCWWFICRGKA</sequence>
<organism evidence="4 6">
    <name type="scientific">Giardia intestinalis (strain ATCC 50803 / WB clone C6)</name>
    <name type="common">Giardia lamblia</name>
    <dbReference type="NCBI Taxonomy" id="184922"/>
    <lineage>
        <taxon>Eukaryota</taxon>
        <taxon>Metamonada</taxon>
        <taxon>Diplomonadida</taxon>
        <taxon>Hexamitidae</taxon>
        <taxon>Giardiinae</taxon>
        <taxon>Giardia</taxon>
    </lineage>
</organism>
<feature type="chain" id="PRO_5042451648" evidence="2">
    <location>
        <begin position="18"/>
        <end position="596"/>
    </location>
</feature>
<dbReference type="EMBL" id="AACB03000005">
    <property type="protein sequence ID" value="KAE8301460.1"/>
    <property type="molecule type" value="Genomic_DNA"/>
</dbReference>
<dbReference type="PANTHER" id="PTHR23275:SF100">
    <property type="entry name" value="EGF-LIKE DOMAIN-CONTAINING PROTEIN"/>
    <property type="match status" value="1"/>
</dbReference>
<dbReference type="STRING" id="184922.E2RU54"/>
<dbReference type="Gene3D" id="2.10.220.10">
    <property type="entry name" value="Hormone Receptor, Insulin-like Growth Factor Receptor 1, Chain A, domain 2"/>
    <property type="match status" value="3"/>
</dbReference>
<dbReference type="InterPro" id="IPR052798">
    <property type="entry name" value="Giardia_VSA"/>
</dbReference>
<accession>E2RU54</accession>
<keyword evidence="1" id="KW-0472">Membrane</keyword>
<keyword evidence="2" id="KW-0732">Signal</keyword>
<dbReference type="SMART" id="SM00261">
    <property type="entry name" value="FU"/>
    <property type="match status" value="5"/>
</dbReference>
<reference evidence="4 6" key="1">
    <citation type="journal article" date="2007" name="Science">
        <title>Genomic minimalism in the early diverging intestinal parasite Giardia lamblia.</title>
        <authorList>
            <person name="Morrison H.G."/>
            <person name="McArthur A.G."/>
            <person name="Gillin F.D."/>
            <person name="Aley S.B."/>
            <person name="Adam R.D."/>
            <person name="Olsen G.J."/>
            <person name="Best A.A."/>
            <person name="Cande W.Z."/>
            <person name="Chen F."/>
            <person name="Cipriano M.J."/>
            <person name="Davids B.J."/>
            <person name="Dawson S.C."/>
            <person name="Elmendorf H.G."/>
            <person name="Hehl A.B."/>
            <person name="Holder M.E."/>
            <person name="Huse S.M."/>
            <person name="Kim U.U."/>
            <person name="Lasek-Nesselquist E."/>
            <person name="Manning G."/>
            <person name="Nigam A."/>
            <person name="Nixon J.E."/>
            <person name="Palm D."/>
            <person name="Passamaneck N.E."/>
            <person name="Prabhu A."/>
            <person name="Reich C.I."/>
            <person name="Reiner D.S."/>
            <person name="Samuelson J."/>
            <person name="Svard S.G."/>
            <person name="Sogin M.L."/>
        </authorList>
    </citation>
    <scope>NUCLEOTIDE SEQUENCE [LARGE SCALE GENOMIC DNA]</scope>
    <source>
        <strain evidence="6">ATCC 50803 / WB clone C6</strain>
        <strain evidence="4">WB C6</strain>
    </source>
</reference>
<evidence type="ECO:0000313" key="5">
    <source>
        <dbReference type="EMBL" id="KAE8301460.1"/>
    </source>
</evidence>
<dbReference type="Proteomes" id="UP000001548">
    <property type="component" value="Unassembled WGS sequence"/>
</dbReference>
<reference evidence="4" key="2">
    <citation type="submission" date="2019-07" db="EMBL/GenBank/DDBJ databases">
        <title>New Giardia intestinalis WB genome in near-complete chromosomes.</title>
        <authorList>
            <person name="Xu F."/>
            <person name="Jex A."/>
            <person name="Svard S.G."/>
        </authorList>
    </citation>
    <scope>NUCLEOTIDE SEQUENCE</scope>
    <source>
        <strain evidence="4">WB C6</strain>
    </source>
</reference>
<protein>
    <submittedName>
        <fullName evidence="4">VSP with INR</fullName>
    </submittedName>
</protein>
<dbReference type="SMART" id="SM00181">
    <property type="entry name" value="EGF"/>
    <property type="match status" value="5"/>
</dbReference>
<dbReference type="PANTHER" id="PTHR23275">
    <property type="entry name" value="CABRIOLET.-RELATED"/>
    <property type="match status" value="1"/>
</dbReference>
<feature type="domain" description="EGF-like" evidence="3">
    <location>
        <begin position="475"/>
        <end position="507"/>
    </location>
</feature>